<dbReference type="PANTHER" id="PTHR12907">
    <property type="entry name" value="EGL NINE HOMOLOG-RELATED"/>
    <property type="match status" value="1"/>
</dbReference>
<dbReference type="Pfam" id="PF13640">
    <property type="entry name" value="2OG-FeII_Oxy_3"/>
    <property type="match status" value="1"/>
</dbReference>
<name>A0A217EG74_9GAMM</name>
<evidence type="ECO:0000313" key="8">
    <source>
        <dbReference type="EMBL" id="SNQ29357.1"/>
    </source>
</evidence>
<proteinExistence type="predicted"/>
<keyword evidence="4" id="KW-0223">Dioxygenase</keyword>
<keyword evidence="9" id="KW-1185">Reference proteome</keyword>
<keyword evidence="3" id="KW-0847">Vitamin C</keyword>
<protein>
    <submittedName>
        <fullName evidence="8">SM-20-related protein</fullName>
    </submittedName>
</protein>
<sequence length="200" mass="23499">MTDHLTTHLDTNYMINQLDDLGFVILDHVYHLDYLKNLYIECVHGLDQFRKAAIQDGIARDIRSDHILWLTDTQVQAQQHIAMLAELSQLLNQAFFFGLNDIEAHFACYNAGEAYALHRDNPQQKNHRVISSVFYLHQTWQPHDGGELRLQDRSNQWHMIQPLPNRLVIFDSHLLHEVLQSHQQRLSITAWLRNDKSVWS</sequence>
<dbReference type="Gene3D" id="2.60.120.620">
    <property type="entry name" value="q2cbj1_9rhob like domain"/>
    <property type="match status" value="1"/>
</dbReference>
<dbReference type="GO" id="GO:0031543">
    <property type="term" value="F:peptidyl-proline dioxygenase activity"/>
    <property type="evidence" value="ECO:0007669"/>
    <property type="project" value="TreeGrafter"/>
</dbReference>
<dbReference type="PANTHER" id="PTHR12907:SF26">
    <property type="entry name" value="HIF PROLYL HYDROXYLASE, ISOFORM C"/>
    <property type="match status" value="1"/>
</dbReference>
<evidence type="ECO:0000256" key="3">
    <source>
        <dbReference type="ARBA" id="ARBA00022896"/>
    </source>
</evidence>
<evidence type="ECO:0000259" key="7">
    <source>
        <dbReference type="PROSITE" id="PS51471"/>
    </source>
</evidence>
<dbReference type="OrthoDB" id="9783171at2"/>
<dbReference type="InterPro" id="IPR051559">
    <property type="entry name" value="HIF_prolyl_hydroxylases"/>
</dbReference>
<dbReference type="InterPro" id="IPR044862">
    <property type="entry name" value="Pro_4_hyd_alph_FE2OG_OXY"/>
</dbReference>
<comment type="cofactor">
    <cofactor evidence="1">
        <name>L-ascorbate</name>
        <dbReference type="ChEBI" id="CHEBI:38290"/>
    </cofactor>
</comment>
<keyword evidence="5" id="KW-0560">Oxidoreductase</keyword>
<evidence type="ECO:0000256" key="2">
    <source>
        <dbReference type="ARBA" id="ARBA00022723"/>
    </source>
</evidence>
<dbReference type="GO" id="GO:0031418">
    <property type="term" value="F:L-ascorbic acid binding"/>
    <property type="evidence" value="ECO:0007669"/>
    <property type="project" value="UniProtKB-KW"/>
</dbReference>
<dbReference type="AlphaFoldDB" id="A0A217EG74"/>
<dbReference type="InterPro" id="IPR005123">
    <property type="entry name" value="Oxoglu/Fe-dep_dioxygenase_dom"/>
</dbReference>
<dbReference type="Proteomes" id="UP000243463">
    <property type="component" value="Unassembled WGS sequence"/>
</dbReference>
<keyword evidence="2" id="KW-0479">Metal-binding</keyword>
<gene>
    <name evidence="8" type="ORF">SAMN05444584_1305</name>
</gene>
<dbReference type="SMART" id="SM00702">
    <property type="entry name" value="P4Hc"/>
    <property type="match status" value="1"/>
</dbReference>
<accession>A0A217EG74</accession>
<evidence type="ECO:0000313" key="9">
    <source>
        <dbReference type="Proteomes" id="UP000243463"/>
    </source>
</evidence>
<evidence type="ECO:0000256" key="4">
    <source>
        <dbReference type="ARBA" id="ARBA00022964"/>
    </source>
</evidence>
<evidence type="ECO:0000256" key="1">
    <source>
        <dbReference type="ARBA" id="ARBA00001961"/>
    </source>
</evidence>
<dbReference type="GO" id="GO:0071456">
    <property type="term" value="P:cellular response to hypoxia"/>
    <property type="evidence" value="ECO:0007669"/>
    <property type="project" value="TreeGrafter"/>
</dbReference>
<organism evidence="8 9">
    <name type="scientific">Acinetobacter apis</name>
    <dbReference type="NCBI Taxonomy" id="1229165"/>
    <lineage>
        <taxon>Bacteria</taxon>
        <taxon>Pseudomonadati</taxon>
        <taxon>Pseudomonadota</taxon>
        <taxon>Gammaproteobacteria</taxon>
        <taxon>Moraxellales</taxon>
        <taxon>Moraxellaceae</taxon>
        <taxon>Acinetobacter</taxon>
    </lineage>
</organism>
<keyword evidence="6" id="KW-0408">Iron</keyword>
<dbReference type="InterPro" id="IPR006620">
    <property type="entry name" value="Pro_4_hyd_alph"/>
</dbReference>
<dbReference type="PROSITE" id="PS51471">
    <property type="entry name" value="FE2OG_OXY"/>
    <property type="match status" value="1"/>
</dbReference>
<dbReference type="GO" id="GO:0008198">
    <property type="term" value="F:ferrous iron binding"/>
    <property type="evidence" value="ECO:0007669"/>
    <property type="project" value="TreeGrafter"/>
</dbReference>
<evidence type="ECO:0000256" key="6">
    <source>
        <dbReference type="ARBA" id="ARBA00023004"/>
    </source>
</evidence>
<dbReference type="EMBL" id="FZLN01000002">
    <property type="protein sequence ID" value="SNQ29357.1"/>
    <property type="molecule type" value="Genomic_DNA"/>
</dbReference>
<feature type="domain" description="Fe2OG dioxygenase" evidence="7">
    <location>
        <begin position="98"/>
        <end position="194"/>
    </location>
</feature>
<evidence type="ECO:0000256" key="5">
    <source>
        <dbReference type="ARBA" id="ARBA00023002"/>
    </source>
</evidence>
<reference evidence="9" key="1">
    <citation type="submission" date="2017-06" db="EMBL/GenBank/DDBJ databases">
        <authorList>
            <person name="Varghese N."/>
            <person name="Submissions S."/>
        </authorList>
    </citation>
    <scope>NUCLEOTIDE SEQUENCE [LARGE SCALE GENOMIC DNA]</scope>
    <source>
        <strain evidence="9">ANC 5114</strain>
    </source>
</reference>